<gene>
    <name evidence="1" type="ORF">V1525DRAFT_405355</name>
</gene>
<organism evidence="1 2">
    <name type="scientific">Lipomyces kononenkoae</name>
    <name type="common">Yeast</name>
    <dbReference type="NCBI Taxonomy" id="34357"/>
    <lineage>
        <taxon>Eukaryota</taxon>
        <taxon>Fungi</taxon>
        <taxon>Dikarya</taxon>
        <taxon>Ascomycota</taxon>
        <taxon>Saccharomycotina</taxon>
        <taxon>Lipomycetes</taxon>
        <taxon>Lipomycetales</taxon>
        <taxon>Lipomycetaceae</taxon>
        <taxon>Lipomyces</taxon>
    </lineage>
</organism>
<name>A0ACC3SZZ3_LIPKO</name>
<keyword evidence="2" id="KW-1185">Reference proteome</keyword>
<accession>A0ACC3SZZ3</accession>
<protein>
    <submittedName>
        <fullName evidence="1">MFS general substrate transporter</fullName>
    </submittedName>
</protein>
<proteinExistence type="predicted"/>
<dbReference type="Proteomes" id="UP001433508">
    <property type="component" value="Unassembled WGS sequence"/>
</dbReference>
<dbReference type="EMBL" id="MU971376">
    <property type="protein sequence ID" value="KAK9237009.1"/>
    <property type="molecule type" value="Genomic_DNA"/>
</dbReference>
<evidence type="ECO:0000313" key="2">
    <source>
        <dbReference type="Proteomes" id="UP001433508"/>
    </source>
</evidence>
<sequence length="432" mass="46493">MSAHSSTMEKEEVTSRAASGTDVEARKPHDGAAFAASFPDGGRQAWLVVVGSMIVLGCSFGYLNAFGIYETYYKQNQLRDKSSATIAWIGSLQVFSQFGSGLFAGAFFDKYGARAVMIPATIIYVFSMMMTSLCKEYYQFILAQGILGGLGVGFLFAPALSALAHYFMRKRGIAIGIAAGGSSIGGVLFPIALRSALYSRLGFGWGVRVIAFVVFALLCIACMLVKERLPHRHGAFFAKAFLQPSYTVFTAGVFLAMWGMWVPFFYLSSYAIEQTHFSDTLAFYLLAIMNAASLFGRIIPGFVADRFGRLNIFIFIVAATGIIELCWPKTTSHAGLIVWTIFFGFFSGAVISLFSAGFAQITPDPHMIGTYIGQAMAVISIAGLTGAPIAGTLLDRYGWSSTSIFGGVSLLVGAGLAAVARFLYNPDLHALV</sequence>
<evidence type="ECO:0000313" key="1">
    <source>
        <dbReference type="EMBL" id="KAK9237009.1"/>
    </source>
</evidence>
<comment type="caution">
    <text evidence="1">The sequence shown here is derived from an EMBL/GenBank/DDBJ whole genome shotgun (WGS) entry which is preliminary data.</text>
</comment>
<reference evidence="2" key="1">
    <citation type="journal article" date="2024" name="Front. Bioeng. Biotechnol.">
        <title>Genome-scale model development and genomic sequencing of the oleaginous clade Lipomyces.</title>
        <authorList>
            <person name="Czajka J.J."/>
            <person name="Han Y."/>
            <person name="Kim J."/>
            <person name="Mondo S.J."/>
            <person name="Hofstad B.A."/>
            <person name="Robles A."/>
            <person name="Haridas S."/>
            <person name="Riley R."/>
            <person name="LaButti K."/>
            <person name="Pangilinan J."/>
            <person name="Andreopoulos W."/>
            <person name="Lipzen A."/>
            <person name="Yan J."/>
            <person name="Wang M."/>
            <person name="Ng V."/>
            <person name="Grigoriev I.V."/>
            <person name="Spatafora J.W."/>
            <person name="Magnuson J.K."/>
            <person name="Baker S.E."/>
            <person name="Pomraning K.R."/>
        </authorList>
    </citation>
    <scope>NUCLEOTIDE SEQUENCE [LARGE SCALE GENOMIC DNA]</scope>
    <source>
        <strain evidence="2">CBS 7786</strain>
    </source>
</reference>